<reference evidence="3 12" key="1">
    <citation type="journal article" date="2010" name="Stand. Genomic Sci.">
        <title>Complete genome sequence of Ilyobacter polytropus type strain (CuHbu1).</title>
        <authorList>
            <person name="Sikorski J."/>
            <person name="Chertkov O."/>
            <person name="Lapidus A."/>
            <person name="Nolan M."/>
            <person name="Lucas S."/>
            <person name="Del Rio T.G."/>
            <person name="Tice H."/>
            <person name="Cheng J.F."/>
            <person name="Tapia R."/>
            <person name="Han C."/>
            <person name="Goodwin L."/>
            <person name="Pitluck S."/>
            <person name="Liolios K."/>
            <person name="Ivanova N."/>
            <person name="Mavromatis K."/>
            <person name="Mikhailova N."/>
            <person name="Pati A."/>
            <person name="Chen A."/>
            <person name="Palaniappan K."/>
            <person name="Land M."/>
            <person name="Hauser L."/>
            <person name="Chang Y.J."/>
            <person name="Jeffries C.D."/>
            <person name="Brambilla E."/>
            <person name="Yasawong M."/>
            <person name="Rohde M."/>
            <person name="Pukall R."/>
            <person name="Spring S."/>
            <person name="Goker M."/>
            <person name="Woyke T."/>
            <person name="Bristow J."/>
            <person name="Eisen J.A."/>
            <person name="Markowitz V."/>
            <person name="Hugenholtz P."/>
            <person name="Kyrpides N.C."/>
            <person name="Klenk H.P."/>
        </authorList>
    </citation>
    <scope>NUCLEOTIDE SEQUENCE [LARGE SCALE GENOMIC DNA]</scope>
    <source>
        <strain evidence="12">ATCC 51220 / DSM 2926 / LMG 16218 / CuHBu1</strain>
        <strain evidence="3">DSM 2926</strain>
        <plasmid evidence="12">pILYOP01</plasmid>
    </source>
</reference>
<dbReference type="KEGG" id="ipo:Ilyop_0900"/>
<evidence type="ECO:0000313" key="8">
    <source>
        <dbReference type="EMBL" id="ADO84030.1"/>
    </source>
</evidence>
<dbReference type="Pfam" id="PF13333">
    <property type="entry name" value="rve_2"/>
    <property type="match status" value="1"/>
</dbReference>
<dbReference type="GO" id="GO:0003676">
    <property type="term" value="F:nucleic acid binding"/>
    <property type="evidence" value="ECO:0007669"/>
    <property type="project" value="InterPro"/>
</dbReference>
<protein>
    <submittedName>
        <fullName evidence="3">Transposase IS3/IS911 family protein</fullName>
    </submittedName>
</protein>
<dbReference type="AlphaFoldDB" id="E3H6A0"/>
<dbReference type="KEGG" id="ipo:Ilyop_2569"/>
<reference evidence="6" key="3">
    <citation type="submission" date="2010-10" db="EMBL/GenBank/DDBJ databases">
        <title>The complete plasmid1 of Ilyobacter polytrpous DSM 2926.</title>
        <authorList>
            <consortium name="US DOE Joint Genome Institute (JGI-PGF)"/>
            <person name="Lucas S."/>
            <person name="Copeland A."/>
            <person name="Lapidus A."/>
            <person name="Glavina del Rio T."/>
            <person name="Dalin E."/>
            <person name="Tice H."/>
            <person name="Bruce D."/>
            <person name="Goodwin L."/>
            <person name="Pitluck S."/>
            <person name="Kyrpides N."/>
            <person name="Mavromatis K."/>
            <person name="Ivanova N."/>
            <person name="Ovchinnikova G."/>
            <person name="Chertkov O."/>
            <person name="Detter J.C."/>
            <person name="Han C."/>
            <person name="Tapia R."/>
            <person name="Land M."/>
            <person name="Hauser L."/>
            <person name="Markowitz V."/>
            <person name="Cheng J.-F."/>
            <person name="Hugenholtz P."/>
            <person name="Woyke T."/>
            <person name="Wu D."/>
            <person name="Spring S."/>
            <person name="Pukall R."/>
            <person name="Steenblock K."/>
            <person name="Brambilla E."/>
            <person name="Klenk H.-P."/>
            <person name="Eisen J.A."/>
        </authorList>
    </citation>
    <scope>NUCLEOTIDE SEQUENCE</scope>
    <source>
        <strain evidence="6">DSM 2926</strain>
        <plasmid evidence="6">pILYOP01</plasmid>
    </source>
</reference>
<dbReference type="KEGG" id="ipo:Ilyop_0303"/>
<dbReference type="PROSITE" id="PS50994">
    <property type="entry name" value="INTEGRASE"/>
    <property type="match status" value="1"/>
</dbReference>
<dbReference type="PANTHER" id="PTHR46889">
    <property type="entry name" value="TRANSPOSASE INSF FOR INSERTION SEQUENCE IS3B-RELATED"/>
    <property type="match status" value="1"/>
</dbReference>
<dbReference type="InterPro" id="IPR012337">
    <property type="entry name" value="RNaseH-like_sf"/>
</dbReference>
<evidence type="ECO:0000313" key="9">
    <source>
        <dbReference type="EMBL" id="ADO84328.1"/>
    </source>
</evidence>
<dbReference type="EMBL" id="CP002281">
    <property type="protein sequence ID" value="ADO81859.1"/>
    <property type="molecule type" value="Genomic_DNA"/>
</dbReference>
<dbReference type="Proteomes" id="UP000006875">
    <property type="component" value="Chromosome"/>
</dbReference>
<dbReference type="KEGG" id="ipo:Ilyop_2756"/>
<dbReference type="InterPro" id="IPR001584">
    <property type="entry name" value="Integrase_cat-core"/>
</dbReference>
<dbReference type="Gene3D" id="3.30.420.10">
    <property type="entry name" value="Ribonuclease H-like superfamily/Ribonuclease H"/>
    <property type="match status" value="1"/>
</dbReference>
<dbReference type="InterPro" id="IPR009057">
    <property type="entry name" value="Homeodomain-like_sf"/>
</dbReference>
<name>E3H6A0_ILYPC</name>
<gene>
    <name evidence="3" type="ordered locus">Ilyop_0070</name>
    <name evidence="4" type="ordered locus">Ilyop_0303</name>
    <name evidence="5" type="ordered locus">Ilyop_0900</name>
    <name evidence="6" type="ordered locus">Ilyop_2174</name>
    <name evidence="7" type="ordered locus">Ilyop_2262</name>
    <name evidence="8" type="ordered locus">Ilyop_2269</name>
    <name evidence="9" type="ordered locus">Ilyop_2569</name>
    <name evidence="10" type="ordered locus">Ilyop_2642</name>
    <name evidence="11" type="ordered locus">Ilyop_2756</name>
</gene>
<evidence type="ECO:0000313" key="10">
    <source>
        <dbReference type="EMBL" id="ADO84399.1"/>
    </source>
</evidence>
<evidence type="ECO:0000313" key="4">
    <source>
        <dbReference type="EMBL" id="ADO82092.1"/>
    </source>
</evidence>
<keyword evidence="12" id="KW-1185">Reference proteome</keyword>
<dbReference type="Pfam" id="PF13276">
    <property type="entry name" value="HTH_21"/>
    <property type="match status" value="1"/>
</dbReference>
<dbReference type="NCBIfam" id="NF033516">
    <property type="entry name" value="transpos_IS3"/>
    <property type="match status" value="1"/>
</dbReference>
<accession>E3H6A0</accession>
<dbReference type="EMBL" id="CP002282">
    <property type="protein sequence ID" value="ADO84030.1"/>
    <property type="molecule type" value="Genomic_DNA"/>
</dbReference>
<feature type="coiled-coil region" evidence="1">
    <location>
        <begin position="61"/>
        <end position="88"/>
    </location>
</feature>
<dbReference type="KEGG" id="ipo:Ilyop_2269"/>
<dbReference type="KEGG" id="ipo:Ilyop_0070"/>
<feature type="domain" description="Integrase catalytic" evidence="2">
    <location>
        <begin position="225"/>
        <end position="387"/>
    </location>
</feature>
<dbReference type="InterPro" id="IPR048020">
    <property type="entry name" value="Transpos_IS3"/>
</dbReference>
<dbReference type="KEGG" id="ipo:Ilyop_2262"/>
<organism evidence="3 12">
    <name type="scientific">Ilyobacter polytropus (strain ATCC 51220 / DSM 2926 / LMG 16218 / CuHBu1)</name>
    <dbReference type="NCBI Taxonomy" id="572544"/>
    <lineage>
        <taxon>Bacteria</taxon>
        <taxon>Fusobacteriati</taxon>
        <taxon>Fusobacteriota</taxon>
        <taxon>Fusobacteriia</taxon>
        <taxon>Fusobacteriales</taxon>
        <taxon>Fusobacteriaceae</taxon>
        <taxon>Ilyobacter</taxon>
    </lineage>
</organism>
<dbReference type="KEGG" id="ipo:Ilyop_2642"/>
<dbReference type="EMBL" id="CP002282">
    <property type="protein sequence ID" value="ADO84024.1"/>
    <property type="molecule type" value="Genomic_DNA"/>
</dbReference>
<dbReference type="GO" id="GO:0015074">
    <property type="term" value="P:DNA integration"/>
    <property type="evidence" value="ECO:0007669"/>
    <property type="project" value="InterPro"/>
</dbReference>
<dbReference type="PANTHER" id="PTHR46889:SF4">
    <property type="entry name" value="TRANSPOSASE INSO FOR INSERTION SEQUENCE ELEMENT IS911B-RELATED"/>
    <property type="match status" value="1"/>
</dbReference>
<dbReference type="KEGG" id="ipo:Ilyop_2174"/>
<dbReference type="InterPro" id="IPR036397">
    <property type="entry name" value="RNaseH_sf"/>
</dbReference>
<evidence type="ECO:0000259" key="2">
    <source>
        <dbReference type="PROSITE" id="PS50994"/>
    </source>
</evidence>
<evidence type="ECO:0000256" key="1">
    <source>
        <dbReference type="SAM" id="Coils"/>
    </source>
</evidence>
<proteinExistence type="predicted"/>
<dbReference type="EMBL" id="CP002282">
    <property type="protein sequence ID" value="ADO84399.1"/>
    <property type="molecule type" value="Genomic_DNA"/>
</dbReference>
<evidence type="ECO:0000313" key="3">
    <source>
        <dbReference type="EMBL" id="ADO81859.1"/>
    </source>
</evidence>
<dbReference type="Proteomes" id="UP000006875">
    <property type="component" value="Plasmid pILYOP01"/>
</dbReference>
<dbReference type="SUPFAM" id="SSF53098">
    <property type="entry name" value="Ribonuclease H-like"/>
    <property type="match status" value="1"/>
</dbReference>
<dbReference type="SUPFAM" id="SSF46689">
    <property type="entry name" value="Homeodomain-like"/>
    <property type="match status" value="1"/>
</dbReference>
<dbReference type="EMBL" id="CP002281">
    <property type="protein sequence ID" value="ADO82092.1"/>
    <property type="molecule type" value="Genomic_DNA"/>
</dbReference>
<evidence type="ECO:0000313" key="11">
    <source>
        <dbReference type="EMBL" id="ADO84511.1"/>
    </source>
</evidence>
<keyword evidence="6" id="KW-0614">Plasmid</keyword>
<evidence type="ECO:0000313" key="6">
    <source>
        <dbReference type="EMBL" id="ADO83937.1"/>
    </source>
</evidence>
<evidence type="ECO:0000313" key="7">
    <source>
        <dbReference type="EMBL" id="ADO84024.1"/>
    </source>
</evidence>
<dbReference type="EMBL" id="CP002282">
    <property type="protein sequence ID" value="ADO83937.1"/>
    <property type="molecule type" value="Genomic_DNA"/>
</dbReference>
<dbReference type="EMBL" id="CP002281">
    <property type="protein sequence ID" value="ADO82685.1"/>
    <property type="molecule type" value="Genomic_DNA"/>
</dbReference>
<reference evidence="3" key="2">
    <citation type="submission" date="2010-10" db="EMBL/GenBank/DDBJ databases">
        <title>The complete chromosome of Ilyobacter polytrpous DSM 2926.</title>
        <authorList>
            <consortium name="US DOE Joint Genome Institute (JGI-PGF)"/>
            <person name="Lucas S."/>
            <person name="Copeland A."/>
            <person name="Lapidus A."/>
            <person name="Glavina del Rio T."/>
            <person name="Dalin E."/>
            <person name="Tice H."/>
            <person name="Bruce D."/>
            <person name="Goodwin L."/>
            <person name="Pitluck S."/>
            <person name="Kyrpides N."/>
            <person name="Mavromatis K."/>
            <person name="Ivanova N."/>
            <person name="Ovchinnikova G."/>
            <person name="Chertkov O."/>
            <person name="Detter J.C."/>
            <person name="Han C."/>
            <person name="Tapia R."/>
            <person name="Land M."/>
            <person name="Hauser L."/>
            <person name="Markowitz V."/>
            <person name="Cheng J.-F."/>
            <person name="Hugenholtz P."/>
            <person name="Woyke T."/>
            <person name="Wu D."/>
            <person name="Spring S."/>
            <person name="Pukall R."/>
            <person name="Steenblock K."/>
            <person name="Brambilla E."/>
            <person name="Klenk H.-P."/>
            <person name="Eisen J.A."/>
        </authorList>
    </citation>
    <scope>NUCLEOTIDE SEQUENCE</scope>
    <source>
        <strain evidence="3">DSM 2926</strain>
    </source>
</reference>
<geneLocation type="plasmid" evidence="6 12">
    <name>pILYOP01</name>
</geneLocation>
<dbReference type="EMBL" id="CP002282">
    <property type="protein sequence ID" value="ADO84328.1"/>
    <property type="molecule type" value="Genomic_DNA"/>
</dbReference>
<keyword evidence="1" id="KW-0175">Coiled coil</keyword>
<evidence type="ECO:0000313" key="5">
    <source>
        <dbReference type="EMBL" id="ADO82685.1"/>
    </source>
</evidence>
<dbReference type="eggNOG" id="COG2801">
    <property type="taxonomic scope" value="Bacteria"/>
</dbReference>
<dbReference type="EMBL" id="CP002282">
    <property type="protein sequence ID" value="ADO84511.1"/>
    <property type="molecule type" value="Genomic_DNA"/>
</dbReference>
<sequence length="392" mass="46228">MMEEKRRYARFSEEKQKQIAELSFLKIKTKVELSNEYGITTNTVAAWEKKYFGGPKKDMELSAQDKEIIRLKNLLKEKEEDIEILKKATAIFSRKKKITKRELFIFVEIHRNVHSISQICRALEVSRSGFNKFQNNKTTERKKKDQGILDSILEVRKNRHKRSYGAPRLKVELKDEYGIITSERRINRIMKENDISVNSTKKFKTGNEKSKRENITGNIVKRKFKVGRKNEVWVTDITYIWTSEGWLYLSTIMDLFSRRIIAYDIGKRMTSELVIDTLTRSFLLEEPEEELIIHSDQGSQYSSREYSNLVKKLGLIQSMSRRGNCYDNAVIESFHASLKKEMIYVEGLVTKRYMKAMVFDYIEFYNKERRHSFLGNVSPVEFEKIQKKLVLG</sequence>
<dbReference type="eggNOG" id="COG2963">
    <property type="taxonomic scope" value="Bacteria"/>
</dbReference>
<dbReference type="InterPro" id="IPR050900">
    <property type="entry name" value="Transposase_IS3/IS150/IS904"/>
</dbReference>
<evidence type="ECO:0000313" key="12">
    <source>
        <dbReference type="Proteomes" id="UP000006875"/>
    </source>
</evidence>
<dbReference type="InterPro" id="IPR025948">
    <property type="entry name" value="HTH-like_dom"/>
</dbReference>
<dbReference type="HOGENOM" id="CLU_2355938_0_0_0"/>
<dbReference type="Pfam" id="PF00665">
    <property type="entry name" value="rve"/>
    <property type="match status" value="1"/>
</dbReference>